<name>A0ABN8PGI6_9CNID</name>
<evidence type="ECO:0000313" key="2">
    <source>
        <dbReference type="Proteomes" id="UP001159427"/>
    </source>
</evidence>
<comment type="caution">
    <text evidence="1">The sequence shown here is derived from an EMBL/GenBank/DDBJ whole genome shotgun (WGS) entry which is preliminary data.</text>
</comment>
<accession>A0ABN8PGI6</accession>
<proteinExistence type="predicted"/>
<organism evidence="1 2">
    <name type="scientific">Porites evermanni</name>
    <dbReference type="NCBI Taxonomy" id="104178"/>
    <lineage>
        <taxon>Eukaryota</taxon>
        <taxon>Metazoa</taxon>
        <taxon>Cnidaria</taxon>
        <taxon>Anthozoa</taxon>
        <taxon>Hexacorallia</taxon>
        <taxon>Scleractinia</taxon>
        <taxon>Fungiina</taxon>
        <taxon>Poritidae</taxon>
        <taxon>Porites</taxon>
    </lineage>
</organism>
<protein>
    <submittedName>
        <fullName evidence="1">Uncharacterized protein</fullName>
    </submittedName>
</protein>
<sequence length="95" mass="11070">MFLKSFFSEDISVKVTRYVYLILAWKWKDPWGIGWMPTNVRVSFLPEESGQGDYSWQPGRTARPNPFRGLSGQHRLPCFFKVACSQAQRKTVQLI</sequence>
<keyword evidence="2" id="KW-1185">Reference proteome</keyword>
<reference evidence="1 2" key="1">
    <citation type="submission" date="2022-05" db="EMBL/GenBank/DDBJ databases">
        <authorList>
            <consortium name="Genoscope - CEA"/>
            <person name="William W."/>
        </authorList>
    </citation>
    <scope>NUCLEOTIDE SEQUENCE [LARGE SCALE GENOMIC DNA]</scope>
</reference>
<dbReference type="EMBL" id="CALNXI010000851">
    <property type="protein sequence ID" value="CAH3143343.1"/>
    <property type="molecule type" value="Genomic_DNA"/>
</dbReference>
<gene>
    <name evidence="1" type="ORF">PEVE_00042805</name>
</gene>
<evidence type="ECO:0000313" key="1">
    <source>
        <dbReference type="EMBL" id="CAH3143343.1"/>
    </source>
</evidence>
<dbReference type="Proteomes" id="UP001159427">
    <property type="component" value="Unassembled WGS sequence"/>
</dbReference>